<dbReference type="CDD" id="cd16913">
    <property type="entry name" value="YkuD_like"/>
    <property type="match status" value="1"/>
</dbReference>
<feature type="active site" description="Nucleophile" evidence="7">
    <location>
        <position position="369"/>
    </location>
</feature>
<dbReference type="GO" id="GO:0016740">
    <property type="term" value="F:transferase activity"/>
    <property type="evidence" value="ECO:0007669"/>
    <property type="project" value="UniProtKB-KW"/>
</dbReference>
<feature type="domain" description="L,D-TPase catalytic" evidence="9">
    <location>
        <begin position="233"/>
        <end position="398"/>
    </location>
</feature>
<keyword evidence="5 7" id="KW-0573">Peptidoglycan synthesis</keyword>
<feature type="region of interest" description="Disordered" evidence="8">
    <location>
        <begin position="446"/>
        <end position="473"/>
    </location>
</feature>
<dbReference type="GO" id="GO:0009252">
    <property type="term" value="P:peptidoglycan biosynthetic process"/>
    <property type="evidence" value="ECO:0007669"/>
    <property type="project" value="UniProtKB-UniPathway"/>
</dbReference>
<reference evidence="10 11" key="1">
    <citation type="submission" date="2019-12" db="EMBL/GenBank/DDBJ databases">
        <title>Genomic-based taxomic classification of the family Erythrobacteraceae.</title>
        <authorList>
            <person name="Xu L."/>
        </authorList>
    </citation>
    <scope>NUCLEOTIDE SEQUENCE [LARGE SCALE GENOMIC DNA]</scope>
    <source>
        <strain evidence="10 11">SW-109</strain>
    </source>
</reference>
<gene>
    <name evidence="10" type="ORF">GRI43_09015</name>
</gene>
<organism evidence="10 11">
    <name type="scientific">Pontixanthobacter luteolus</name>
    <dbReference type="NCBI Taxonomy" id="295089"/>
    <lineage>
        <taxon>Bacteria</taxon>
        <taxon>Pseudomonadati</taxon>
        <taxon>Pseudomonadota</taxon>
        <taxon>Alphaproteobacteria</taxon>
        <taxon>Sphingomonadales</taxon>
        <taxon>Erythrobacteraceae</taxon>
        <taxon>Pontixanthobacter</taxon>
    </lineage>
</organism>
<dbReference type="GO" id="GO:0008360">
    <property type="term" value="P:regulation of cell shape"/>
    <property type="evidence" value="ECO:0007669"/>
    <property type="project" value="UniProtKB-UniRule"/>
</dbReference>
<feature type="active site" description="Proton donor/acceptor" evidence="7">
    <location>
        <position position="350"/>
    </location>
</feature>
<dbReference type="PANTHER" id="PTHR41533">
    <property type="entry name" value="L,D-TRANSPEPTIDASE HI_1667-RELATED"/>
    <property type="match status" value="1"/>
</dbReference>
<keyword evidence="4 7" id="KW-0133">Cell shape</keyword>
<comment type="pathway">
    <text evidence="1 7">Cell wall biogenesis; peptidoglycan biosynthesis.</text>
</comment>
<evidence type="ECO:0000256" key="6">
    <source>
        <dbReference type="ARBA" id="ARBA00023316"/>
    </source>
</evidence>
<dbReference type="InterPro" id="IPR038063">
    <property type="entry name" value="Transpep_catalytic_dom"/>
</dbReference>
<dbReference type="InterPro" id="IPR005490">
    <property type="entry name" value="LD_TPept_cat_dom"/>
</dbReference>
<evidence type="ECO:0000256" key="7">
    <source>
        <dbReference type="PROSITE-ProRule" id="PRU01373"/>
    </source>
</evidence>
<dbReference type="Gene3D" id="2.40.440.10">
    <property type="entry name" value="L,D-transpeptidase catalytic domain-like"/>
    <property type="match status" value="1"/>
</dbReference>
<evidence type="ECO:0000256" key="3">
    <source>
        <dbReference type="ARBA" id="ARBA00022679"/>
    </source>
</evidence>
<dbReference type="GO" id="GO:0071555">
    <property type="term" value="P:cell wall organization"/>
    <property type="evidence" value="ECO:0007669"/>
    <property type="project" value="UniProtKB-UniRule"/>
</dbReference>
<dbReference type="UniPathway" id="UPA00219"/>
<keyword evidence="3" id="KW-0808">Transferase</keyword>
<evidence type="ECO:0000313" key="11">
    <source>
        <dbReference type="Proteomes" id="UP000471435"/>
    </source>
</evidence>
<keyword evidence="6 7" id="KW-0961">Cell wall biogenesis/degradation</keyword>
<evidence type="ECO:0000256" key="4">
    <source>
        <dbReference type="ARBA" id="ARBA00022960"/>
    </source>
</evidence>
<comment type="similarity">
    <text evidence="2">Belongs to the YkuD family.</text>
</comment>
<dbReference type="EMBL" id="WTYP01000002">
    <property type="protein sequence ID" value="MXP47518.1"/>
    <property type="molecule type" value="Genomic_DNA"/>
</dbReference>
<evidence type="ECO:0000256" key="8">
    <source>
        <dbReference type="SAM" id="MobiDB-lite"/>
    </source>
</evidence>
<dbReference type="PANTHER" id="PTHR41533:SF2">
    <property type="entry name" value="BLR7131 PROTEIN"/>
    <property type="match status" value="1"/>
</dbReference>
<evidence type="ECO:0000256" key="5">
    <source>
        <dbReference type="ARBA" id="ARBA00022984"/>
    </source>
</evidence>
<dbReference type="InterPro" id="IPR045380">
    <property type="entry name" value="LD_TPept_scaffold_dom"/>
</dbReference>
<dbReference type="SUPFAM" id="SSF141523">
    <property type="entry name" value="L,D-transpeptidase catalytic domain-like"/>
    <property type="match status" value="1"/>
</dbReference>
<protein>
    <submittedName>
        <fullName evidence="10">L,D-transpeptidase family protein</fullName>
    </submittedName>
</protein>
<dbReference type="Proteomes" id="UP000471435">
    <property type="component" value="Unassembled WGS sequence"/>
</dbReference>
<dbReference type="GO" id="GO:0004180">
    <property type="term" value="F:carboxypeptidase activity"/>
    <property type="evidence" value="ECO:0007669"/>
    <property type="project" value="UniProtKB-ARBA"/>
</dbReference>
<comment type="caution">
    <text evidence="10">The sequence shown here is derived from an EMBL/GenBank/DDBJ whole genome shotgun (WGS) entry which is preliminary data.</text>
</comment>
<dbReference type="Pfam" id="PF03734">
    <property type="entry name" value="YkuD"/>
    <property type="match status" value="1"/>
</dbReference>
<dbReference type="AlphaFoldDB" id="A0A6I4V100"/>
<dbReference type="InterPro" id="IPR052905">
    <property type="entry name" value="LD-transpeptidase_YkuD-like"/>
</dbReference>
<name>A0A6I4V100_9SPHN</name>
<dbReference type="OrthoDB" id="9778545at2"/>
<proteinExistence type="inferred from homology"/>
<dbReference type="Pfam" id="PF20142">
    <property type="entry name" value="Scaffold"/>
    <property type="match status" value="1"/>
</dbReference>
<evidence type="ECO:0000313" key="10">
    <source>
        <dbReference type="EMBL" id="MXP47518.1"/>
    </source>
</evidence>
<dbReference type="RefSeq" id="WP_160730808.1">
    <property type="nucleotide sequence ID" value="NZ_WTYP01000002.1"/>
</dbReference>
<dbReference type="PROSITE" id="PS52029">
    <property type="entry name" value="LD_TPASE"/>
    <property type="match status" value="1"/>
</dbReference>
<evidence type="ECO:0000256" key="2">
    <source>
        <dbReference type="ARBA" id="ARBA00005992"/>
    </source>
</evidence>
<accession>A0A6I4V100</accession>
<evidence type="ECO:0000256" key="1">
    <source>
        <dbReference type="ARBA" id="ARBA00004752"/>
    </source>
</evidence>
<keyword evidence="11" id="KW-1185">Reference proteome</keyword>
<evidence type="ECO:0000259" key="9">
    <source>
        <dbReference type="PROSITE" id="PS52029"/>
    </source>
</evidence>
<sequence>MDGIQVIYSSKTRFHLLAATAILVPAGLAAQSSGNSEPVNLLPDEAPAASIEQQTVEMDGAPVISEEVVQAIDEMGKPKQPIVQAWPVEHARALAAVVEGVSEEGLVSADYNLDGLRAAIAMGSGTALDEAASQSFQFLVEDLRDGRTPMDSRKQWFVFDPDQDRYPTGELMADALASGDIAGTLARIMPEHPDYLRLKRELAATPAEQAKRHKLIRANMDRWRWLPRDLGKQYLMTNVPEYQLRLTVNDKIVRTYRTVVGKPGRTATPQIAESVEGVIFNPTWTVPQSIVKGEGLGARVLNNPAWARRAGYSATKGANGWVSVVQQPGPGNSLGLMKLDMPNRHAIFFHDTPSRHLFNNDKRALSHGCIRTERATELAITLAILQGGLTADEGVEKLKSGEYTKVPFQKTMPAYITYFTMAQDIDGTLTAFPDIYGRDDAVLESMDAPRKPNRSRVTDEQVIPIENDPRDIA</sequence>